<dbReference type="InterPro" id="IPR050204">
    <property type="entry name" value="AraC_XylS_family_regulators"/>
</dbReference>
<dbReference type="SUPFAM" id="SSF46689">
    <property type="entry name" value="Homeodomain-like"/>
    <property type="match status" value="2"/>
</dbReference>
<reference evidence="5 6" key="1">
    <citation type="submission" date="2020-02" db="EMBL/GenBank/DDBJ databases">
        <title>A complete genome of a marine bacterium Vibrio sp. ZWAL4003 isolated from the mangrove sediment with the ability to degrade polysaccharides.</title>
        <authorList>
            <person name="Wu J."/>
            <person name="Qu W."/>
            <person name="Zeng R."/>
        </authorList>
    </citation>
    <scope>NUCLEOTIDE SEQUENCE [LARGE SCALE GENOMIC DNA]</scope>
    <source>
        <strain evidence="5 6">ZWAL4003</strain>
    </source>
</reference>
<evidence type="ECO:0000256" key="2">
    <source>
        <dbReference type="ARBA" id="ARBA00023125"/>
    </source>
</evidence>
<accession>A0A6G7CRF3</accession>
<dbReference type="KEGG" id="vzi:G5S32_20760"/>
<dbReference type="PANTHER" id="PTHR46796">
    <property type="entry name" value="HTH-TYPE TRANSCRIPTIONAL ACTIVATOR RHAS-RELATED"/>
    <property type="match status" value="1"/>
</dbReference>
<feature type="domain" description="HTH araC/xylS-type" evidence="4">
    <location>
        <begin position="152"/>
        <end position="256"/>
    </location>
</feature>
<evidence type="ECO:0000313" key="5">
    <source>
        <dbReference type="EMBL" id="QIH44578.1"/>
    </source>
</evidence>
<dbReference type="SMART" id="SM00342">
    <property type="entry name" value="HTH_ARAC"/>
    <property type="match status" value="1"/>
</dbReference>
<dbReference type="EMBL" id="CP049332">
    <property type="protein sequence ID" value="QIH44578.1"/>
    <property type="molecule type" value="Genomic_DNA"/>
</dbReference>
<dbReference type="Pfam" id="PF12833">
    <property type="entry name" value="HTH_18"/>
    <property type="match status" value="1"/>
</dbReference>
<keyword evidence="3" id="KW-0804">Transcription</keyword>
<dbReference type="InterPro" id="IPR018060">
    <property type="entry name" value="HTH_AraC"/>
</dbReference>
<dbReference type="InterPro" id="IPR018062">
    <property type="entry name" value="HTH_AraC-typ_CS"/>
</dbReference>
<evidence type="ECO:0000256" key="1">
    <source>
        <dbReference type="ARBA" id="ARBA00023015"/>
    </source>
</evidence>
<dbReference type="InterPro" id="IPR009057">
    <property type="entry name" value="Homeodomain-like_sf"/>
</dbReference>
<evidence type="ECO:0000256" key="3">
    <source>
        <dbReference type="ARBA" id="ARBA00023163"/>
    </source>
</evidence>
<keyword evidence="6" id="KW-1185">Reference proteome</keyword>
<name>A0A6G7CRF3_9VIBR</name>
<dbReference type="GO" id="GO:0043565">
    <property type="term" value="F:sequence-specific DNA binding"/>
    <property type="evidence" value="ECO:0007669"/>
    <property type="project" value="InterPro"/>
</dbReference>
<gene>
    <name evidence="5" type="ORF">G5S32_20760</name>
</gene>
<protein>
    <submittedName>
        <fullName evidence="5">Helix-turn-helix domain-containing protein</fullName>
    </submittedName>
</protein>
<dbReference type="Proteomes" id="UP000503003">
    <property type="component" value="Chromosome 2"/>
</dbReference>
<sequence length="271" mass="31233">MNPEALWIGFSLDAERPKVNGRTADKHQLMIRPAHEHFELTTPDDFNIFGIVIDRELLATGIGSEELERWENTCLIENSHAAHSCWALVDLIKQSLNCNSILGRKILELTDPNQMELHSRLVHLIEQSAIARLGQYQVTGTPEHSRGFSTRRQALKRIYNHIEQTGNYPLTINEMSSIACVSQRTLQYCFEQELGISPNSFLRDCRLNAVRRDLLNMSEERAICDIALHYGFYHLGTFNHYYKLLFAETPSQTRDRAPKYQNVSVVRHLVR</sequence>
<evidence type="ECO:0000259" key="4">
    <source>
        <dbReference type="PROSITE" id="PS01124"/>
    </source>
</evidence>
<keyword evidence="1" id="KW-0805">Transcription regulation</keyword>
<dbReference type="AlphaFoldDB" id="A0A6G7CRF3"/>
<evidence type="ECO:0000313" key="6">
    <source>
        <dbReference type="Proteomes" id="UP000503003"/>
    </source>
</evidence>
<dbReference type="Gene3D" id="1.10.10.60">
    <property type="entry name" value="Homeodomain-like"/>
    <property type="match status" value="1"/>
</dbReference>
<dbReference type="PROSITE" id="PS01124">
    <property type="entry name" value="HTH_ARAC_FAMILY_2"/>
    <property type="match status" value="1"/>
</dbReference>
<proteinExistence type="predicted"/>
<organism evidence="5 6">
    <name type="scientific">Vibrio ziniensis</name>
    <dbReference type="NCBI Taxonomy" id="2711221"/>
    <lineage>
        <taxon>Bacteria</taxon>
        <taxon>Pseudomonadati</taxon>
        <taxon>Pseudomonadota</taxon>
        <taxon>Gammaproteobacteria</taxon>
        <taxon>Vibrionales</taxon>
        <taxon>Vibrionaceae</taxon>
        <taxon>Vibrio</taxon>
    </lineage>
</organism>
<dbReference type="PROSITE" id="PS00041">
    <property type="entry name" value="HTH_ARAC_FAMILY_1"/>
    <property type="match status" value="1"/>
</dbReference>
<dbReference type="GO" id="GO:0003700">
    <property type="term" value="F:DNA-binding transcription factor activity"/>
    <property type="evidence" value="ECO:0007669"/>
    <property type="project" value="InterPro"/>
</dbReference>
<keyword evidence="2" id="KW-0238">DNA-binding</keyword>
<dbReference type="PANTHER" id="PTHR46796:SF12">
    <property type="entry name" value="HTH-TYPE DNA-BINDING TRANSCRIPTIONAL ACTIVATOR EUTR"/>
    <property type="match status" value="1"/>
</dbReference>